<proteinExistence type="predicted"/>
<reference evidence="1" key="1">
    <citation type="submission" date="2022-04" db="EMBL/GenBank/DDBJ databases">
        <title>Complete genome sequence of a cyanobacterium, Nostoc sp. SO-36, isolated in Antarctica.</title>
        <authorList>
            <person name="Kanesaki Y."/>
            <person name="Effendi D."/>
            <person name="Sakamoto T."/>
            <person name="Ohtani S."/>
            <person name="Awai K."/>
        </authorList>
    </citation>
    <scope>NUCLEOTIDE SEQUENCE</scope>
    <source>
        <strain evidence="1">SO-36</strain>
    </source>
</reference>
<dbReference type="EMBL" id="AP025732">
    <property type="protein sequence ID" value="BDI15620.1"/>
    <property type="molecule type" value="Genomic_DNA"/>
</dbReference>
<keyword evidence="2" id="KW-1185">Reference proteome</keyword>
<evidence type="ECO:0000313" key="2">
    <source>
        <dbReference type="Proteomes" id="UP001055453"/>
    </source>
</evidence>
<organism evidence="1 2">
    <name type="scientific">Nostoc cf. commune SO-36</name>
    <dbReference type="NCBI Taxonomy" id="449208"/>
    <lineage>
        <taxon>Bacteria</taxon>
        <taxon>Bacillati</taxon>
        <taxon>Cyanobacteriota</taxon>
        <taxon>Cyanophyceae</taxon>
        <taxon>Nostocales</taxon>
        <taxon>Nostocaceae</taxon>
        <taxon>Nostoc</taxon>
    </lineage>
</organism>
<evidence type="ECO:0000313" key="1">
    <source>
        <dbReference type="EMBL" id="BDI15620.1"/>
    </source>
</evidence>
<name>A0ABM7YYB7_NOSCO</name>
<sequence length="86" mass="8690">MERLRISDLSFCENEVSDLGQIQGGKLATAFRVSFGVATSNEFKASFKNGVASVSGSTNGGFGAAIAGAVSDGDAFASTFTTVVAS</sequence>
<protein>
    <submittedName>
        <fullName evidence="1">Uncharacterized protein</fullName>
    </submittedName>
</protein>
<dbReference type="RefSeq" id="WP_251958959.1">
    <property type="nucleotide sequence ID" value="NZ_AP025732.1"/>
</dbReference>
<gene>
    <name evidence="1" type="ORF">ANSO36C_14220</name>
</gene>
<dbReference type="Proteomes" id="UP001055453">
    <property type="component" value="Chromosome"/>
</dbReference>
<accession>A0ABM7YYB7</accession>